<dbReference type="CDD" id="cd04489">
    <property type="entry name" value="ExoVII_LU_OBF"/>
    <property type="match status" value="1"/>
</dbReference>
<dbReference type="EC" id="3.1.11.6" evidence="5"/>
<dbReference type="GO" id="GO:0006308">
    <property type="term" value="P:DNA catabolic process"/>
    <property type="evidence" value="ECO:0007669"/>
    <property type="project" value="UniProtKB-UniRule"/>
</dbReference>
<dbReference type="GO" id="GO:0003676">
    <property type="term" value="F:nucleic acid binding"/>
    <property type="evidence" value="ECO:0007669"/>
    <property type="project" value="InterPro"/>
</dbReference>
<evidence type="ECO:0000256" key="1">
    <source>
        <dbReference type="ARBA" id="ARBA00022490"/>
    </source>
</evidence>
<keyword evidence="2 5" id="KW-0540">Nuclease</keyword>
<comment type="catalytic activity">
    <reaction evidence="5 6">
        <text>Exonucleolytic cleavage in either 5'- to 3'- or 3'- to 5'-direction to yield nucleoside 5'-phosphates.</text>
        <dbReference type="EC" id="3.1.11.6"/>
    </reaction>
</comment>
<proteinExistence type="inferred from homology"/>
<gene>
    <name evidence="5" type="primary">xseA</name>
    <name evidence="10" type="ORF">KME07_19665</name>
</gene>
<dbReference type="InterPro" id="IPR003753">
    <property type="entry name" value="Exonuc_VII_L"/>
</dbReference>
<keyword evidence="1 5" id="KW-0963">Cytoplasm</keyword>
<comment type="subunit">
    <text evidence="5">Heterooligomer composed of large and small subunits.</text>
</comment>
<evidence type="ECO:0000256" key="5">
    <source>
        <dbReference type="HAMAP-Rule" id="MF_00378"/>
    </source>
</evidence>
<evidence type="ECO:0000256" key="7">
    <source>
        <dbReference type="SAM" id="MobiDB-lite"/>
    </source>
</evidence>
<organism evidence="10 11">
    <name type="scientific">Pegethrix bostrychoides GSE-TBD4-15B</name>
    <dbReference type="NCBI Taxonomy" id="2839662"/>
    <lineage>
        <taxon>Bacteria</taxon>
        <taxon>Bacillati</taxon>
        <taxon>Cyanobacteriota</taxon>
        <taxon>Cyanophyceae</taxon>
        <taxon>Oculatellales</taxon>
        <taxon>Oculatellaceae</taxon>
        <taxon>Pegethrix</taxon>
    </lineage>
</organism>
<feature type="domain" description="Exonuclease VII large subunit C-terminal" evidence="8">
    <location>
        <begin position="134"/>
        <end position="303"/>
    </location>
</feature>
<dbReference type="Pfam" id="PF13742">
    <property type="entry name" value="tRNA_anti_2"/>
    <property type="match status" value="1"/>
</dbReference>
<reference evidence="10" key="1">
    <citation type="submission" date="2021-05" db="EMBL/GenBank/DDBJ databases">
        <authorList>
            <person name="Pietrasiak N."/>
            <person name="Ward R."/>
            <person name="Stajich J.E."/>
            <person name="Kurbessoian T."/>
        </authorList>
    </citation>
    <scope>NUCLEOTIDE SEQUENCE</scope>
    <source>
        <strain evidence="10">GSE-TBD4-15B</strain>
    </source>
</reference>
<feature type="region of interest" description="Disordered" evidence="7">
    <location>
        <begin position="416"/>
        <end position="447"/>
    </location>
</feature>
<keyword evidence="4 5" id="KW-0269">Exonuclease</keyword>
<feature type="compositionally biased region" description="Polar residues" evidence="7">
    <location>
        <begin position="428"/>
        <end position="447"/>
    </location>
</feature>
<dbReference type="Proteomes" id="UP000707356">
    <property type="component" value="Unassembled WGS sequence"/>
</dbReference>
<dbReference type="PANTHER" id="PTHR30008">
    <property type="entry name" value="EXODEOXYRIBONUCLEASE 7 LARGE SUBUNIT"/>
    <property type="match status" value="1"/>
</dbReference>
<keyword evidence="3 5" id="KW-0378">Hydrolase</keyword>
<reference evidence="10" key="2">
    <citation type="journal article" date="2022" name="Microbiol. Resour. Announc.">
        <title>Metagenome Sequencing to Explore Phylogenomics of Terrestrial Cyanobacteria.</title>
        <authorList>
            <person name="Ward R.D."/>
            <person name="Stajich J.E."/>
            <person name="Johansen J.R."/>
            <person name="Huntemann M."/>
            <person name="Clum A."/>
            <person name="Foster B."/>
            <person name="Foster B."/>
            <person name="Roux S."/>
            <person name="Palaniappan K."/>
            <person name="Varghese N."/>
            <person name="Mukherjee S."/>
            <person name="Reddy T.B.K."/>
            <person name="Daum C."/>
            <person name="Copeland A."/>
            <person name="Chen I.A."/>
            <person name="Ivanova N.N."/>
            <person name="Kyrpides N.C."/>
            <person name="Shapiro N."/>
            <person name="Eloe-Fadrosh E.A."/>
            <person name="Pietrasiak N."/>
        </authorList>
    </citation>
    <scope>NUCLEOTIDE SEQUENCE</scope>
    <source>
        <strain evidence="10">GSE-TBD4-15B</strain>
    </source>
</reference>
<dbReference type="GO" id="GO:0009318">
    <property type="term" value="C:exodeoxyribonuclease VII complex"/>
    <property type="evidence" value="ECO:0007669"/>
    <property type="project" value="UniProtKB-UniRule"/>
</dbReference>
<dbReference type="EMBL" id="JAHHHV010000079">
    <property type="protein sequence ID" value="MBW4467650.1"/>
    <property type="molecule type" value="Genomic_DNA"/>
</dbReference>
<dbReference type="HAMAP" id="MF_00378">
    <property type="entry name" value="Exonuc_7_L"/>
    <property type="match status" value="1"/>
</dbReference>
<evidence type="ECO:0000313" key="10">
    <source>
        <dbReference type="EMBL" id="MBW4467650.1"/>
    </source>
</evidence>
<evidence type="ECO:0000256" key="6">
    <source>
        <dbReference type="RuleBase" id="RU004355"/>
    </source>
</evidence>
<dbReference type="GO" id="GO:0008855">
    <property type="term" value="F:exodeoxyribonuclease VII activity"/>
    <property type="evidence" value="ECO:0007669"/>
    <property type="project" value="UniProtKB-UniRule"/>
</dbReference>
<dbReference type="AlphaFoldDB" id="A0A951PED9"/>
<evidence type="ECO:0000259" key="8">
    <source>
        <dbReference type="Pfam" id="PF02601"/>
    </source>
</evidence>
<evidence type="ECO:0000259" key="9">
    <source>
        <dbReference type="Pfam" id="PF13742"/>
    </source>
</evidence>
<protein>
    <recommendedName>
        <fullName evidence="5">Exodeoxyribonuclease 7 large subunit</fullName>
        <ecNumber evidence="5">3.1.11.6</ecNumber>
    </recommendedName>
    <alternativeName>
        <fullName evidence="5">Exodeoxyribonuclease VII large subunit</fullName>
        <shortName evidence="5">Exonuclease VII large subunit</shortName>
    </alternativeName>
</protein>
<dbReference type="Pfam" id="PF02601">
    <property type="entry name" value="Exonuc_VII_L"/>
    <property type="match status" value="1"/>
</dbReference>
<comment type="caution">
    <text evidence="10">The sequence shown here is derived from an EMBL/GenBank/DDBJ whole genome shotgun (WGS) entry which is preliminary data.</text>
</comment>
<comment type="subcellular location">
    <subcellularLocation>
        <location evidence="5 6">Cytoplasm</location>
    </subcellularLocation>
</comment>
<evidence type="ECO:0000256" key="4">
    <source>
        <dbReference type="ARBA" id="ARBA00022839"/>
    </source>
</evidence>
<comment type="similarity">
    <text evidence="5 6">Belongs to the XseA family.</text>
</comment>
<comment type="function">
    <text evidence="5">Bidirectionally degrades single-stranded DNA into large acid-insoluble oligonucleotides, which are then degraded further into small acid-soluble oligonucleotides.</text>
</comment>
<evidence type="ECO:0000256" key="3">
    <source>
        <dbReference type="ARBA" id="ARBA00022801"/>
    </source>
</evidence>
<dbReference type="NCBIfam" id="TIGR00237">
    <property type="entry name" value="xseA"/>
    <property type="match status" value="1"/>
</dbReference>
<feature type="domain" description="OB-fold nucleic acid binding" evidence="9">
    <location>
        <begin position="15"/>
        <end position="109"/>
    </location>
</feature>
<dbReference type="PANTHER" id="PTHR30008:SF0">
    <property type="entry name" value="EXODEOXYRIBONUCLEASE 7 LARGE SUBUNIT"/>
    <property type="match status" value="1"/>
</dbReference>
<evidence type="ECO:0000313" key="11">
    <source>
        <dbReference type="Proteomes" id="UP000707356"/>
    </source>
</evidence>
<dbReference type="GO" id="GO:0005737">
    <property type="term" value="C:cytoplasm"/>
    <property type="evidence" value="ECO:0007669"/>
    <property type="project" value="UniProtKB-SubCell"/>
</dbReference>
<dbReference type="InterPro" id="IPR025824">
    <property type="entry name" value="OB-fold_nuc-bd_dom"/>
</dbReference>
<evidence type="ECO:0000256" key="2">
    <source>
        <dbReference type="ARBA" id="ARBA00022722"/>
    </source>
</evidence>
<name>A0A951PED9_9CYAN</name>
<sequence length="447" mass="48567">MSSNLPSLLIPDTALSVAGLTGYIQDLLEQDSQLRQVWVTGEVSSATRYRSGLFFTLQDPDAEAAISCVVWSNQLNRLATLPAPGEQLILLGRVHVHPQRGSYQLIIWQALPAGEGLRALRYRQLRNRLEVEGLFDPERKRPLPPYPQSIAVVTSPQAAAWGDIKRTLKHRHPGLKVLFSPALVQGDQAPFSIANAIARVVRDGRAEVLILSRGGGATEDMVCFNDERVVRAIADCPIPVVAGIGHQRDESLADLVADICAHTPTAAAEQAVPLLSDIYAEHQQRVGRLSQVLTSSLETAADQLYRQKARLRRLHLDRQIRQESQTIAWKQQQLLQSTTHRLQSASQHCHLLRQKLITLDPAAVLSRGYAILRQENGAVVRSAAALTVGQELTLQLADGTATVRVLEAGQIGDAGVNGAAANDKSDKTNGASASNQVPGNQLSQSMS</sequence>
<dbReference type="InterPro" id="IPR020579">
    <property type="entry name" value="Exonuc_VII_lsu_C"/>
</dbReference>
<accession>A0A951PED9</accession>